<organism evidence="10 11">
    <name type="scientific">Elysia crispata</name>
    <name type="common">lettuce slug</name>
    <dbReference type="NCBI Taxonomy" id="231223"/>
    <lineage>
        <taxon>Eukaryota</taxon>
        <taxon>Metazoa</taxon>
        <taxon>Spiralia</taxon>
        <taxon>Lophotrochozoa</taxon>
        <taxon>Mollusca</taxon>
        <taxon>Gastropoda</taxon>
        <taxon>Heterobranchia</taxon>
        <taxon>Euthyneura</taxon>
        <taxon>Panpulmonata</taxon>
        <taxon>Sacoglossa</taxon>
        <taxon>Placobranchoidea</taxon>
        <taxon>Plakobranchidae</taxon>
        <taxon>Elysia</taxon>
    </lineage>
</organism>
<keyword evidence="6" id="KW-0675">Receptor</keyword>
<sequence length="299" mass="33680">MASNTTETLFALHDQVFTEPAQFVAIALEDDDRPSSFLREEVRNIALMFFRAAYASINISGVVANVLNLMVYWKMGFSTTANISLFTLSLSDIMQNFFLLSMALYQDVFNEPARLRLSVGAITYLLTPVFRSVSAFASWVTATISVERCVSVALPMKAKFIFTRKSVTGLILGMILYQVALLIPIYMNYEIKRVPSTVDNVTTICTELHTISLQQIGMVHILLIAHCCVLHYYYCRDTTLGDQAETDCGGQELHGARVSLFGKYKQGDKDSSRCHYDFYYLHLLYVTKRCLLCNIIPGS</sequence>
<protein>
    <recommendedName>
        <fullName evidence="9">G-protein coupled receptors family 1 profile domain-containing protein</fullName>
    </recommendedName>
</protein>
<dbReference type="SUPFAM" id="SSF81321">
    <property type="entry name" value="Family A G protein-coupled receptor-like"/>
    <property type="match status" value="1"/>
</dbReference>
<keyword evidence="5 8" id="KW-0472">Membrane</keyword>
<evidence type="ECO:0000259" key="9">
    <source>
        <dbReference type="PROSITE" id="PS50262"/>
    </source>
</evidence>
<evidence type="ECO:0000256" key="7">
    <source>
        <dbReference type="ARBA" id="ARBA00023224"/>
    </source>
</evidence>
<dbReference type="PANTHER" id="PTHR24243:SF208">
    <property type="entry name" value="PYROKININ-1 RECEPTOR"/>
    <property type="match status" value="1"/>
</dbReference>
<dbReference type="GO" id="GO:0004930">
    <property type="term" value="F:G protein-coupled receptor activity"/>
    <property type="evidence" value="ECO:0007669"/>
    <property type="project" value="UniProtKB-KW"/>
</dbReference>
<dbReference type="Gene3D" id="1.20.1070.10">
    <property type="entry name" value="Rhodopsin 7-helix transmembrane proteins"/>
    <property type="match status" value="1"/>
</dbReference>
<evidence type="ECO:0000313" key="11">
    <source>
        <dbReference type="Proteomes" id="UP001283361"/>
    </source>
</evidence>
<dbReference type="PANTHER" id="PTHR24243">
    <property type="entry name" value="G-PROTEIN COUPLED RECEPTOR"/>
    <property type="match status" value="1"/>
</dbReference>
<comment type="subcellular location">
    <subcellularLocation>
        <location evidence="1">Membrane</location>
        <topology evidence="1">Multi-pass membrane protein</topology>
    </subcellularLocation>
</comment>
<dbReference type="GO" id="GO:0016020">
    <property type="term" value="C:membrane"/>
    <property type="evidence" value="ECO:0007669"/>
    <property type="project" value="UniProtKB-SubCell"/>
</dbReference>
<evidence type="ECO:0000256" key="6">
    <source>
        <dbReference type="ARBA" id="ARBA00023170"/>
    </source>
</evidence>
<proteinExistence type="predicted"/>
<evidence type="ECO:0000256" key="1">
    <source>
        <dbReference type="ARBA" id="ARBA00004141"/>
    </source>
</evidence>
<evidence type="ECO:0000256" key="2">
    <source>
        <dbReference type="ARBA" id="ARBA00022692"/>
    </source>
</evidence>
<keyword evidence="4" id="KW-0297">G-protein coupled receptor</keyword>
<accession>A0AAE0YJI0</accession>
<keyword evidence="7" id="KW-0807">Transducer</keyword>
<evidence type="ECO:0000313" key="10">
    <source>
        <dbReference type="EMBL" id="KAK3748125.1"/>
    </source>
</evidence>
<reference evidence="10" key="1">
    <citation type="journal article" date="2023" name="G3 (Bethesda)">
        <title>A reference genome for the long-term kleptoplast-retaining sea slug Elysia crispata morphotype clarki.</title>
        <authorList>
            <person name="Eastman K.E."/>
            <person name="Pendleton A.L."/>
            <person name="Shaikh M.A."/>
            <person name="Suttiyut T."/>
            <person name="Ogas R."/>
            <person name="Tomko P."/>
            <person name="Gavelis G."/>
            <person name="Widhalm J.R."/>
            <person name="Wisecaver J.H."/>
        </authorList>
    </citation>
    <scope>NUCLEOTIDE SEQUENCE</scope>
    <source>
        <strain evidence="10">ECLA1</strain>
    </source>
</reference>
<feature type="transmembrane region" description="Helical" evidence="8">
    <location>
        <begin position="52"/>
        <end position="73"/>
    </location>
</feature>
<feature type="domain" description="G-protein coupled receptors family 1 profile" evidence="9">
    <location>
        <begin position="64"/>
        <end position="299"/>
    </location>
</feature>
<dbReference type="EMBL" id="JAWDGP010006047">
    <property type="protein sequence ID" value="KAK3748125.1"/>
    <property type="molecule type" value="Genomic_DNA"/>
</dbReference>
<name>A0AAE0YJI0_9GAST</name>
<keyword evidence="3 8" id="KW-1133">Transmembrane helix</keyword>
<dbReference type="PROSITE" id="PS50262">
    <property type="entry name" value="G_PROTEIN_RECEP_F1_2"/>
    <property type="match status" value="1"/>
</dbReference>
<dbReference type="AlphaFoldDB" id="A0AAE0YJI0"/>
<feature type="transmembrane region" description="Helical" evidence="8">
    <location>
        <begin position="167"/>
        <end position="187"/>
    </location>
</feature>
<dbReference type="Proteomes" id="UP001283361">
    <property type="component" value="Unassembled WGS sequence"/>
</dbReference>
<dbReference type="InterPro" id="IPR017452">
    <property type="entry name" value="GPCR_Rhodpsn_7TM"/>
</dbReference>
<feature type="transmembrane region" description="Helical" evidence="8">
    <location>
        <begin position="85"/>
        <end position="105"/>
    </location>
</feature>
<evidence type="ECO:0000256" key="4">
    <source>
        <dbReference type="ARBA" id="ARBA00023040"/>
    </source>
</evidence>
<evidence type="ECO:0000256" key="5">
    <source>
        <dbReference type="ARBA" id="ARBA00023136"/>
    </source>
</evidence>
<gene>
    <name evidence="10" type="ORF">RRG08_040606</name>
</gene>
<comment type="caution">
    <text evidence="10">The sequence shown here is derived from an EMBL/GenBank/DDBJ whole genome shotgun (WGS) entry which is preliminary data.</text>
</comment>
<evidence type="ECO:0000256" key="8">
    <source>
        <dbReference type="SAM" id="Phobius"/>
    </source>
</evidence>
<keyword evidence="2 8" id="KW-0812">Transmembrane</keyword>
<feature type="transmembrane region" description="Helical" evidence="8">
    <location>
        <begin position="216"/>
        <end position="234"/>
    </location>
</feature>
<feature type="transmembrane region" description="Helical" evidence="8">
    <location>
        <begin position="125"/>
        <end position="146"/>
    </location>
</feature>
<evidence type="ECO:0000256" key="3">
    <source>
        <dbReference type="ARBA" id="ARBA00022989"/>
    </source>
</evidence>
<keyword evidence="11" id="KW-1185">Reference proteome</keyword>